<dbReference type="Gene3D" id="2.60.40.10">
    <property type="entry name" value="Immunoglobulins"/>
    <property type="match status" value="1"/>
</dbReference>
<evidence type="ECO:0000259" key="5">
    <source>
        <dbReference type="PROSITE" id="PS50022"/>
    </source>
</evidence>
<dbReference type="Pfam" id="PF17390">
    <property type="entry name" value="Bac_rhamnosid_C"/>
    <property type="match status" value="1"/>
</dbReference>
<dbReference type="Gene3D" id="2.60.420.10">
    <property type="entry name" value="Maltose phosphorylase, domain 3"/>
    <property type="match status" value="1"/>
</dbReference>
<accession>A0A2P4NLT2</accession>
<dbReference type="GO" id="GO:0005975">
    <property type="term" value="P:carbohydrate metabolic process"/>
    <property type="evidence" value="ECO:0007669"/>
    <property type="project" value="InterPro"/>
</dbReference>
<protein>
    <recommendedName>
        <fullName evidence="2">alpha-L-rhamnosidase</fullName>
        <ecNumber evidence="2">3.2.1.40</ecNumber>
    </recommendedName>
</protein>
<evidence type="ECO:0000256" key="3">
    <source>
        <dbReference type="ARBA" id="ARBA00022801"/>
    </source>
</evidence>
<dbReference type="InterPro" id="IPR016007">
    <property type="entry name" value="Alpha_rhamnosid"/>
</dbReference>
<comment type="catalytic activity">
    <reaction evidence="1">
        <text>Hydrolysis of terminal non-reducing alpha-L-rhamnose residues in alpha-L-rhamnosides.</text>
        <dbReference type="EC" id="3.2.1.40"/>
    </reaction>
</comment>
<organism evidence="6 7">
    <name type="scientific">Haloferax marisrubri</name>
    <dbReference type="NCBI Taxonomy" id="1544719"/>
    <lineage>
        <taxon>Archaea</taxon>
        <taxon>Methanobacteriati</taxon>
        <taxon>Methanobacteriota</taxon>
        <taxon>Stenosarchaea group</taxon>
        <taxon>Halobacteria</taxon>
        <taxon>Halobacteriales</taxon>
        <taxon>Haloferacaceae</taxon>
        <taxon>Haloferax</taxon>
    </lineage>
</organism>
<dbReference type="Pfam" id="PF17389">
    <property type="entry name" value="Bac_rhamnosid6H"/>
    <property type="match status" value="1"/>
</dbReference>
<feature type="compositionally biased region" description="Basic and acidic residues" evidence="4">
    <location>
        <begin position="1"/>
        <end position="20"/>
    </location>
</feature>
<feature type="domain" description="F5/8 type C" evidence="5">
    <location>
        <begin position="97"/>
        <end position="287"/>
    </location>
</feature>
<evidence type="ECO:0000313" key="6">
    <source>
        <dbReference type="EMBL" id="POG54099.1"/>
    </source>
</evidence>
<gene>
    <name evidence="6" type="ORF">AUR65_015560</name>
</gene>
<dbReference type="GO" id="GO:0030596">
    <property type="term" value="F:alpha-L-rhamnosidase activity"/>
    <property type="evidence" value="ECO:0007669"/>
    <property type="project" value="UniProtKB-EC"/>
</dbReference>
<dbReference type="Gene3D" id="2.60.120.260">
    <property type="entry name" value="Galactose-binding domain-like"/>
    <property type="match status" value="3"/>
</dbReference>
<dbReference type="InterPro" id="IPR035396">
    <property type="entry name" value="Bac_rhamnosid6H"/>
</dbReference>
<dbReference type="SUPFAM" id="SSF49785">
    <property type="entry name" value="Galactose-binding domain-like"/>
    <property type="match status" value="1"/>
</dbReference>
<keyword evidence="3" id="KW-0378">Hydrolase</keyword>
<dbReference type="RefSeq" id="WP_058567764.1">
    <property type="nucleotide sequence ID" value="NZ_LOPW02000018.1"/>
</dbReference>
<dbReference type="SUPFAM" id="SSF48208">
    <property type="entry name" value="Six-hairpin glycosidases"/>
    <property type="match status" value="1"/>
</dbReference>
<feature type="region of interest" description="Disordered" evidence="4">
    <location>
        <begin position="67"/>
        <end position="86"/>
    </location>
</feature>
<dbReference type="Pfam" id="PF05592">
    <property type="entry name" value="Bac_rhamnosid"/>
    <property type="match status" value="1"/>
</dbReference>
<dbReference type="PROSITE" id="PS50022">
    <property type="entry name" value="FA58C_3"/>
    <property type="match status" value="1"/>
</dbReference>
<dbReference type="Pfam" id="PF08531">
    <property type="entry name" value="Bac_rhamnosid_N"/>
    <property type="match status" value="1"/>
</dbReference>
<keyword evidence="7" id="KW-1185">Reference proteome</keyword>
<dbReference type="Pfam" id="PF25788">
    <property type="entry name" value="Ig_Rha78A_N"/>
    <property type="match status" value="1"/>
</dbReference>
<dbReference type="InterPro" id="IPR013737">
    <property type="entry name" value="Bac_rhamnosid_N"/>
</dbReference>
<name>A0A2P4NLT2_9EURY</name>
<evidence type="ECO:0000313" key="7">
    <source>
        <dbReference type="Proteomes" id="UP000053621"/>
    </source>
</evidence>
<dbReference type="Proteomes" id="UP000053621">
    <property type="component" value="Unassembled WGS sequence"/>
</dbReference>
<evidence type="ECO:0000256" key="1">
    <source>
        <dbReference type="ARBA" id="ARBA00001445"/>
    </source>
</evidence>
<dbReference type="PIRSF" id="PIRSF010631">
    <property type="entry name" value="A-rhamnsds"/>
    <property type="match status" value="1"/>
</dbReference>
<dbReference type="AlphaFoldDB" id="A0A2P4NLT2"/>
<reference evidence="6" key="1">
    <citation type="submission" date="2017-08" db="EMBL/GenBank/DDBJ databases">
        <title>Haloferax marisrubri sp. nov., isolated from the Discovery deep brine-seawater interface in the Red Sea.</title>
        <authorList>
            <person name="Zhang G."/>
            <person name="Stingl U."/>
        </authorList>
    </citation>
    <scope>NUCLEOTIDE SEQUENCE [LARGE SCALE GENOMIC DNA]</scope>
    <source>
        <strain evidence="6">SB3</strain>
    </source>
</reference>
<dbReference type="InterPro" id="IPR012341">
    <property type="entry name" value="6hp_glycosidase-like_sf"/>
</dbReference>
<dbReference type="EMBL" id="LOPW02000018">
    <property type="protein sequence ID" value="POG54099.1"/>
    <property type="molecule type" value="Genomic_DNA"/>
</dbReference>
<proteinExistence type="predicted"/>
<dbReference type="InterPro" id="IPR035398">
    <property type="entry name" value="Bac_rhamnosid_C"/>
</dbReference>
<dbReference type="InterPro" id="IPR013783">
    <property type="entry name" value="Ig-like_fold"/>
</dbReference>
<evidence type="ECO:0000256" key="4">
    <source>
        <dbReference type="SAM" id="MobiDB-lite"/>
    </source>
</evidence>
<dbReference type="Gene3D" id="1.50.10.10">
    <property type="match status" value="1"/>
</dbReference>
<dbReference type="PANTHER" id="PTHR33307">
    <property type="entry name" value="ALPHA-RHAMNOSIDASE (EUROFUNG)"/>
    <property type="match status" value="1"/>
</dbReference>
<dbReference type="InterPro" id="IPR008928">
    <property type="entry name" value="6-hairpin_glycosidase_sf"/>
</dbReference>
<evidence type="ECO:0000256" key="2">
    <source>
        <dbReference type="ARBA" id="ARBA00012652"/>
    </source>
</evidence>
<dbReference type="PANTHER" id="PTHR33307:SF6">
    <property type="entry name" value="ALPHA-RHAMNOSIDASE (EUROFUNG)-RELATED"/>
    <property type="match status" value="1"/>
</dbReference>
<dbReference type="InterPro" id="IPR000421">
    <property type="entry name" value="FA58C"/>
</dbReference>
<feature type="region of interest" description="Disordered" evidence="4">
    <location>
        <begin position="313"/>
        <end position="346"/>
    </location>
</feature>
<sequence length="1092" mass="121303">MAERSARELHSPPSRLRVEYEPSPANVDPTGQPRFSWRVETDRRGASQHAYRVVVAHDRVDAEDGNGTMWDSGRVDSSQSTNVRYRGPRLSPDDTYYWSVKLWTDTGETEWAGAAQFSTALDPESWRGEWISHQPDGGDSNGWRSQWRDDDWDGEEWVQVDLGSERSVDSIELHPAEPIDIIRMPDDTAVTQSWRENPLAAFGFPDAYRIEVAADRDFEDSTVVADVTDTTEVVTDGPGRNAGNETVSTASHGGLNVEGRYVRVTATDLCTVGPSSEPIFRDEVKERQSQRVETWQCFALAALGVRDSSGTDLARGCPVDASSSADSDTWGRSHLVNGHSTSRTASSSPLLRTEFALDAPVESAQIHVAAVGYGELHVNGDRIGDRELDPAWTDYERRVLYSSYDISDELTEGKNAIGLWLGRGWFSKTHAYWLSDGSPRGRITLSVELEDGTQRRLATDENWRASSSPIVENDLYNGERYDARQEPSGWQSPGFDDSEWDCAAAVRPPGGTLRPERINPMGVVDTLDVEAVHDHPEGPILDFGQNLTGWLELTVRDPDAGDEIELHHAEALTEDGSLSTTDLRTADATDVYVARGDATETYEPRFTYHGFRYAQVVGYPGDFDPADVTAKVVHTAMDRRGSFACSNEDLNQLQHNSVWGLRGNTHSIPEDCPQRDERFGWTGDAHISTRSLLFNFDAVRFDEKWIRDHEDVASPMGYVPDVIPNKDQEDPADPTWSITRVMIPWYLYLHDGDEGILREQYEGMRDYVDYWYGVTEDGIVPDDYGKFGDWLAFENTDGRRGLPHDLYNTAFLYQTTDTFAKIAETIGVDGDATRYRDRADQIADRFNDRFFDADTGVYGPGTQSSYAVPLFLGMIPEESVETVAANLAEKVRADGGKLKTGFLGTRPMIHTLAHHGYADLAYEVVSQPEQPGWVYMARKGATTMWERWNSDESVGSGMNSLNHSPFTHVSEFFYEVLAGIRIEETPVSEHVTIEPALVDDLDWVSASVETGTGELSVEWERADDGPGYALAVTIPWNGSATVRLPAAADATVTESGEDVAQRAPDGIRSVERDGDELVFEVGAGGYSFSVSE</sequence>
<dbReference type="OrthoDB" id="180586at2157"/>
<comment type="caution">
    <text evidence="6">The sequence shown here is derived from an EMBL/GenBank/DDBJ whole genome shotgun (WGS) entry which is preliminary data.</text>
</comment>
<feature type="region of interest" description="Disordered" evidence="4">
    <location>
        <begin position="1"/>
        <end position="34"/>
    </location>
</feature>
<dbReference type="InterPro" id="IPR008902">
    <property type="entry name" value="Rhamnosid_concanavalin"/>
</dbReference>
<dbReference type="EC" id="3.2.1.40" evidence="2"/>
<dbReference type="InterPro" id="IPR008979">
    <property type="entry name" value="Galactose-bd-like_sf"/>
</dbReference>